<accession>A0A0C1YBT2</accession>
<evidence type="ECO:0000313" key="1">
    <source>
        <dbReference type="EMBL" id="NEV66624.1"/>
    </source>
</evidence>
<name>A0A0C1YBT2_9CYAN</name>
<reference evidence="1" key="2">
    <citation type="journal article" date="2015" name="Genome Announc.">
        <title>Draft Genome Sequence of Filamentous Marine Cyanobacterium Lyngbya confervoides Strain BDU141951.</title>
        <authorList>
            <person name="Chandrababunaidu M.M."/>
            <person name="Sen D."/>
            <person name="Tripathy S."/>
        </authorList>
    </citation>
    <scope>NUCLEOTIDE SEQUENCE</scope>
    <source>
        <strain evidence="1">BDU141951</strain>
    </source>
</reference>
<organism evidence="1">
    <name type="scientific">Lyngbya confervoides BDU141951</name>
    <dbReference type="NCBI Taxonomy" id="1574623"/>
    <lineage>
        <taxon>Bacteria</taxon>
        <taxon>Bacillati</taxon>
        <taxon>Cyanobacteriota</taxon>
        <taxon>Cyanophyceae</taxon>
        <taxon>Oscillatoriophycideae</taxon>
        <taxon>Oscillatoriales</taxon>
        <taxon>Microcoleaceae</taxon>
        <taxon>Lyngbya</taxon>
    </lineage>
</organism>
<dbReference type="EMBL" id="JTHE02000003">
    <property type="protein sequence ID" value="NEV66624.1"/>
    <property type="molecule type" value="Genomic_DNA"/>
</dbReference>
<proteinExistence type="predicted"/>
<protein>
    <submittedName>
        <fullName evidence="1">Uncharacterized protein</fullName>
    </submittedName>
</protein>
<comment type="caution">
    <text evidence="1">The sequence shown here is derived from an EMBL/GenBank/DDBJ whole genome shotgun (WGS) entry which is preliminary data.</text>
</comment>
<reference evidence="1" key="3">
    <citation type="submission" date="2020-02" db="EMBL/GenBank/DDBJ databases">
        <authorList>
            <person name="Sarangi A.N."/>
            <person name="Ghosh S."/>
            <person name="Mukherjee M."/>
            <person name="Tripathy S."/>
        </authorList>
    </citation>
    <scope>NUCLEOTIDE SEQUENCE</scope>
    <source>
        <strain evidence="1">BDU141951</strain>
    </source>
</reference>
<gene>
    <name evidence="1" type="ORF">QQ91_005805</name>
</gene>
<sequence>MASFPSVSMRNTSEDSEIWANLREAIANSSGFQGWKQQQSSELGDLSLDKQVRLYLRETLETLAY</sequence>
<dbReference type="AlphaFoldDB" id="A0A0C1YBT2"/>
<reference evidence="1" key="1">
    <citation type="submission" date="2014-11" db="EMBL/GenBank/DDBJ databases">
        <authorList>
            <person name="Malar M.C."/>
            <person name="Sen D."/>
            <person name="Tripathy S."/>
        </authorList>
    </citation>
    <scope>NUCLEOTIDE SEQUENCE</scope>
    <source>
        <strain evidence="1">BDU141951</strain>
    </source>
</reference>